<gene>
    <name evidence="2" type="ORF">TOLI1172_LOCUS1400</name>
</gene>
<feature type="region of interest" description="Disordered" evidence="1">
    <location>
        <begin position="1"/>
        <end position="165"/>
    </location>
</feature>
<feature type="compositionally biased region" description="Low complexity" evidence="1">
    <location>
        <begin position="25"/>
        <end position="34"/>
    </location>
</feature>
<feature type="compositionally biased region" description="Acidic residues" evidence="1">
    <location>
        <begin position="1"/>
        <end position="11"/>
    </location>
</feature>
<evidence type="ECO:0000256" key="1">
    <source>
        <dbReference type="SAM" id="MobiDB-lite"/>
    </source>
</evidence>
<accession>A0A7S1EQA2</accession>
<feature type="compositionally biased region" description="Polar residues" evidence="1">
    <location>
        <begin position="125"/>
        <end position="144"/>
    </location>
</feature>
<feature type="compositionally biased region" description="Polar residues" evidence="1">
    <location>
        <begin position="39"/>
        <end position="66"/>
    </location>
</feature>
<evidence type="ECO:0000313" key="2">
    <source>
        <dbReference type="EMBL" id="CAD8817012.1"/>
    </source>
</evidence>
<dbReference type="EMBL" id="HBFP01001922">
    <property type="protein sequence ID" value="CAD8817012.1"/>
    <property type="molecule type" value="Transcribed_RNA"/>
</dbReference>
<feature type="compositionally biased region" description="Polar residues" evidence="1">
    <location>
        <begin position="152"/>
        <end position="165"/>
    </location>
</feature>
<sequence>MSDSNSEESDSSAEVSDSSSEESDTSSNASGSDSLLKAKTTQLGARTSPLGATTSQVNDTTSQVNERSSEVSDSSSEVSDTSSQASDSDSQQSATTTQLTASSSHLSDTTSKVSDTSSSALASQRRATTSKVSDTGSQVSSKSLQHIAESPVRTSTSPQQRNSVQFSDACNRFSDASARHSATSSKHSSTSVLLNTESVQLCVPHPRCTSMKPGEPTIAATLEKFLQTVKPKRTDTERATRRGIPTDLEKATQLLVSSISQPWQCDKCSYWSAPSIYEDAFSLSHGISWINAETISHFCGYFIIRRCFMDEDYKRKMYSAMGKLADFLVKKKYMDAKERRIIRKDLNRFRKVDGDKIRRALRNLNQQGYWRAMEREDTEEERAAKAERFLELGHEEEVYEEYEDYDDFVGDEMPLCVKEVAEEGWIFEEPMSSTVSDENNRILLLRLPKEVTKLGRKGLQFSCMNLRLRRGIWSPFNPYGNYGGDVFANVYPPT</sequence>
<dbReference type="AlphaFoldDB" id="A0A7S1EQA2"/>
<reference evidence="2" key="1">
    <citation type="submission" date="2021-01" db="EMBL/GenBank/DDBJ databases">
        <authorList>
            <person name="Corre E."/>
            <person name="Pelletier E."/>
            <person name="Niang G."/>
            <person name="Scheremetjew M."/>
            <person name="Finn R."/>
            <person name="Kale V."/>
            <person name="Holt S."/>
            <person name="Cochrane G."/>
            <person name="Meng A."/>
            <person name="Brown T."/>
            <person name="Cohen L."/>
        </authorList>
    </citation>
    <scope>NUCLEOTIDE SEQUENCE</scope>
    <source>
        <strain evidence="2">CCMP3278</strain>
    </source>
</reference>
<proteinExistence type="predicted"/>
<protein>
    <submittedName>
        <fullName evidence="2">Uncharacterized protein</fullName>
    </submittedName>
</protein>
<feature type="compositionally biased region" description="Low complexity" evidence="1">
    <location>
        <begin position="71"/>
        <end position="123"/>
    </location>
</feature>
<organism evidence="2">
    <name type="scientific">Timspurckia oligopyrenoides</name>
    <dbReference type="NCBI Taxonomy" id="708627"/>
    <lineage>
        <taxon>Eukaryota</taxon>
        <taxon>Rhodophyta</taxon>
        <taxon>Bangiophyceae</taxon>
        <taxon>Porphyridiales</taxon>
        <taxon>Porphyridiaceae</taxon>
        <taxon>Timspurckia</taxon>
    </lineage>
</organism>
<name>A0A7S1EQA2_9RHOD</name>